<dbReference type="RefSeq" id="WP_011962657.1">
    <property type="nucleotide sequence ID" value="NC_009613.3"/>
</dbReference>
<sequence length="94" mass="10639">MQTANPFDSIQIELNEIKVLLKEISTKPSEDLSSKLYTVGEASSILKIDKQTVKNHILKGNIKATKIGRRILLTHSELFDSLNEVKSLKYKRQA</sequence>
<accession>A6GWX6</accession>
<dbReference type="Proteomes" id="UP000006394">
    <property type="component" value="Chromosome"/>
</dbReference>
<dbReference type="OrthoDB" id="1262642at2"/>
<keyword evidence="3" id="KW-1185">Reference proteome</keyword>
<dbReference type="GO" id="GO:0003677">
    <property type="term" value="F:DNA binding"/>
    <property type="evidence" value="ECO:0007669"/>
    <property type="project" value="InterPro"/>
</dbReference>
<evidence type="ECO:0000313" key="2">
    <source>
        <dbReference type="EMBL" id="CAL42599.1"/>
    </source>
</evidence>
<evidence type="ECO:0000313" key="3">
    <source>
        <dbReference type="Proteomes" id="UP000006394"/>
    </source>
</evidence>
<dbReference type="EMBL" id="AM398681">
    <property type="protein sequence ID" value="CAL42599.1"/>
    <property type="molecule type" value="Genomic_DNA"/>
</dbReference>
<organism evidence="2 3">
    <name type="scientific">Flavobacterium psychrophilum (strain ATCC 49511 / DSM 21280 / CIP 103535 / JIP02/86)</name>
    <dbReference type="NCBI Taxonomy" id="402612"/>
    <lineage>
        <taxon>Bacteria</taxon>
        <taxon>Pseudomonadati</taxon>
        <taxon>Bacteroidota</taxon>
        <taxon>Flavobacteriia</taxon>
        <taxon>Flavobacteriales</taxon>
        <taxon>Flavobacteriaceae</taxon>
        <taxon>Flavobacterium</taxon>
    </lineage>
</organism>
<dbReference type="eggNOG" id="ENOG502ZZFK">
    <property type="taxonomic scope" value="Bacteria"/>
</dbReference>
<protein>
    <recommendedName>
        <fullName evidence="1">Helix-turn-helix domain-containing protein</fullName>
    </recommendedName>
</protein>
<dbReference type="KEGG" id="fps:FP0493"/>
<dbReference type="AlphaFoldDB" id="A6GWX6"/>
<dbReference type="NCBIfam" id="TIGR01764">
    <property type="entry name" value="excise"/>
    <property type="match status" value="1"/>
</dbReference>
<dbReference type="Pfam" id="PF12728">
    <property type="entry name" value="HTH_17"/>
    <property type="match status" value="1"/>
</dbReference>
<evidence type="ECO:0000259" key="1">
    <source>
        <dbReference type="Pfam" id="PF12728"/>
    </source>
</evidence>
<reference evidence="2 3" key="1">
    <citation type="journal article" date="2007" name="Nat. Biotechnol.">
        <title>Complete genome sequence of the fish pathogen Flavobacterium psychrophilum.</title>
        <authorList>
            <person name="Duchaud E."/>
            <person name="Boussaha M."/>
            <person name="Loux V."/>
            <person name="Bernardet J.F."/>
            <person name="Michel C."/>
            <person name="Kerouault B."/>
            <person name="Mondot S."/>
            <person name="Nicolas P."/>
            <person name="Bossy R."/>
            <person name="Caron C."/>
            <person name="Bessieres P."/>
            <person name="Gibrat J.F."/>
            <person name="Claverol S."/>
            <person name="Dumetz F."/>
            <person name="Le Henaff M."/>
            <person name="Benmansour A."/>
        </authorList>
    </citation>
    <scope>NUCLEOTIDE SEQUENCE [LARGE SCALE GENOMIC DNA]</scope>
    <source>
        <strain evidence="3">ATCC 49511 / DSM 21280 / CIP 103535 / JIP02/86</strain>
    </source>
</reference>
<dbReference type="InterPro" id="IPR041657">
    <property type="entry name" value="HTH_17"/>
</dbReference>
<dbReference type="EnsemblBacteria" id="CAL42599">
    <property type="protein sequence ID" value="CAL42599"/>
    <property type="gene ID" value="FP0493"/>
</dbReference>
<gene>
    <name evidence="2" type="ordered locus">FP0493</name>
</gene>
<feature type="domain" description="Helix-turn-helix" evidence="1">
    <location>
        <begin position="36"/>
        <end position="82"/>
    </location>
</feature>
<dbReference type="STRING" id="402612.FP0493"/>
<dbReference type="HOGENOM" id="CLU_2407931_0_0_10"/>
<dbReference type="InterPro" id="IPR010093">
    <property type="entry name" value="SinI_DNA-bd"/>
</dbReference>
<proteinExistence type="predicted"/>
<name>A6GWX6_FLAPJ</name>
<dbReference type="GeneID" id="66552828"/>